<feature type="binding site" evidence="2">
    <location>
        <position position="140"/>
    </location>
    <ligand>
        <name>Mn(2+)</name>
        <dbReference type="ChEBI" id="CHEBI:29035"/>
        <label>2</label>
    </ligand>
</feature>
<feature type="binding site" evidence="2">
    <location>
        <position position="106"/>
    </location>
    <ligand>
        <name>Mn(2+)</name>
        <dbReference type="ChEBI" id="CHEBI:29035"/>
        <label>2</label>
    </ligand>
</feature>
<dbReference type="InterPro" id="IPR011650">
    <property type="entry name" value="Peptidase_M20_dimer"/>
</dbReference>
<sequence>MFFMAFTESAQDMRDELVQLRHSLHTTPELGLHLPRTQEKVLAALEGLPLEITTGETLSSVTAVLRGGRPGPAVLLRGDMDALPVTEKNDLPYVSQLPGQMHACGHDLHTAMLAGAAHLLSARREELAGDVIFMFQPGEEGHEGAKHMIGEGVLDAAGARPVAAYGMHVVSAMLPIGLFTSRPGPIMAAADTFRVTVKGRGGHGSSPHRSLDPIQAGCEMVAALQTMVTRTFDVFDPVVVTVGSFHGGSADNVIPDDARFEATVRTFSKGNRTLVKRRLVEVVQGIAAAHGLSVDASFGMGYPVTVNDESEADFVGRTADELFGPGRYMVTPQPVMGSEDFSYVLENVPGAFVFLGACPPDRDPATAPYNHSPEAMFDDAVLPDGAALYATLAHARLS</sequence>
<dbReference type="Gene3D" id="3.40.630.10">
    <property type="entry name" value="Zn peptidases"/>
    <property type="match status" value="1"/>
</dbReference>
<feature type="binding site" evidence="2">
    <location>
        <position position="104"/>
    </location>
    <ligand>
        <name>Mn(2+)</name>
        <dbReference type="ChEBI" id="CHEBI:29035"/>
        <label>2</label>
    </ligand>
</feature>
<name>A0A1H6ESI4_9ACTN</name>
<dbReference type="SUPFAM" id="SSF53187">
    <property type="entry name" value="Zn-dependent exopeptidases"/>
    <property type="match status" value="1"/>
</dbReference>
<dbReference type="SUPFAM" id="SSF55031">
    <property type="entry name" value="Bacterial exopeptidase dimerisation domain"/>
    <property type="match status" value="1"/>
</dbReference>
<dbReference type="EMBL" id="FNVT01000015">
    <property type="protein sequence ID" value="SEH00051.1"/>
    <property type="molecule type" value="Genomic_DNA"/>
</dbReference>
<evidence type="ECO:0000259" key="3">
    <source>
        <dbReference type="Pfam" id="PF07687"/>
    </source>
</evidence>
<dbReference type="PANTHER" id="PTHR11014">
    <property type="entry name" value="PEPTIDASE M20 FAMILY MEMBER"/>
    <property type="match status" value="1"/>
</dbReference>
<dbReference type="GO" id="GO:0050118">
    <property type="term" value="F:N-acetyldiaminopimelate deacetylase activity"/>
    <property type="evidence" value="ECO:0007669"/>
    <property type="project" value="UniProtKB-ARBA"/>
</dbReference>
<dbReference type="GO" id="GO:0046872">
    <property type="term" value="F:metal ion binding"/>
    <property type="evidence" value="ECO:0007669"/>
    <property type="project" value="UniProtKB-KW"/>
</dbReference>
<feature type="binding site" evidence="2">
    <location>
        <position position="168"/>
    </location>
    <ligand>
        <name>Mn(2+)</name>
        <dbReference type="ChEBI" id="CHEBI:29035"/>
        <label>2</label>
    </ligand>
</feature>
<feature type="binding site" evidence="2">
    <location>
        <position position="371"/>
    </location>
    <ligand>
        <name>Mn(2+)</name>
        <dbReference type="ChEBI" id="CHEBI:29035"/>
        <label>2</label>
    </ligand>
</feature>
<dbReference type="PANTHER" id="PTHR11014:SF63">
    <property type="entry name" value="METALLOPEPTIDASE, PUTATIVE (AFU_ORTHOLOGUE AFUA_6G09600)-RELATED"/>
    <property type="match status" value="1"/>
</dbReference>
<dbReference type="InterPro" id="IPR002933">
    <property type="entry name" value="Peptidase_M20"/>
</dbReference>
<keyword evidence="5" id="KW-1185">Reference proteome</keyword>
<dbReference type="NCBIfam" id="TIGR01891">
    <property type="entry name" value="amidohydrolases"/>
    <property type="match status" value="1"/>
</dbReference>
<feature type="domain" description="Peptidase M20 dimerisation" evidence="3">
    <location>
        <begin position="192"/>
        <end position="284"/>
    </location>
</feature>
<reference evidence="4 5" key="1">
    <citation type="submission" date="2016-10" db="EMBL/GenBank/DDBJ databases">
        <authorList>
            <person name="de Groot N.N."/>
        </authorList>
    </citation>
    <scope>NUCLEOTIDE SEQUENCE [LARGE SCALE GENOMIC DNA]</scope>
    <source>
        <strain evidence="4 5">CGMCC 4.7037</strain>
    </source>
</reference>
<evidence type="ECO:0000256" key="2">
    <source>
        <dbReference type="PIRSR" id="PIRSR005962-1"/>
    </source>
</evidence>
<dbReference type="InterPro" id="IPR036264">
    <property type="entry name" value="Bact_exopeptidase_dim_dom"/>
</dbReference>
<evidence type="ECO:0000313" key="5">
    <source>
        <dbReference type="Proteomes" id="UP000236732"/>
    </source>
</evidence>
<accession>A0A1H6ESI4</accession>
<comment type="cofactor">
    <cofactor evidence="2">
        <name>Mn(2+)</name>
        <dbReference type="ChEBI" id="CHEBI:29035"/>
    </cofactor>
    <text evidence="2">The Mn(2+) ion enhances activity.</text>
</comment>
<organism evidence="4 5">
    <name type="scientific">Nonomuraea solani</name>
    <dbReference type="NCBI Taxonomy" id="1144553"/>
    <lineage>
        <taxon>Bacteria</taxon>
        <taxon>Bacillati</taxon>
        <taxon>Actinomycetota</taxon>
        <taxon>Actinomycetes</taxon>
        <taxon>Streptosporangiales</taxon>
        <taxon>Streptosporangiaceae</taxon>
        <taxon>Nonomuraea</taxon>
    </lineage>
</organism>
<dbReference type="FunFam" id="3.30.70.360:FF:000001">
    <property type="entry name" value="N-acetyldiaminopimelate deacetylase"/>
    <property type="match status" value="1"/>
</dbReference>
<dbReference type="GO" id="GO:0019877">
    <property type="term" value="P:diaminopimelate biosynthetic process"/>
    <property type="evidence" value="ECO:0007669"/>
    <property type="project" value="UniProtKB-ARBA"/>
</dbReference>
<keyword evidence="1 4" id="KW-0378">Hydrolase</keyword>
<dbReference type="Proteomes" id="UP000236732">
    <property type="component" value="Unassembled WGS sequence"/>
</dbReference>
<evidence type="ECO:0000313" key="4">
    <source>
        <dbReference type="EMBL" id="SEH00051.1"/>
    </source>
</evidence>
<dbReference type="Pfam" id="PF01546">
    <property type="entry name" value="Peptidase_M20"/>
    <property type="match status" value="1"/>
</dbReference>
<dbReference type="Gene3D" id="3.30.70.360">
    <property type="match status" value="1"/>
</dbReference>
<dbReference type="InterPro" id="IPR017439">
    <property type="entry name" value="Amidohydrolase"/>
</dbReference>
<keyword evidence="2" id="KW-0479">Metal-binding</keyword>
<evidence type="ECO:0000256" key="1">
    <source>
        <dbReference type="ARBA" id="ARBA00022801"/>
    </source>
</evidence>
<proteinExistence type="predicted"/>
<dbReference type="AlphaFoldDB" id="A0A1H6ESI4"/>
<dbReference type="PIRSF" id="PIRSF005962">
    <property type="entry name" value="Pept_M20D_amidohydro"/>
    <property type="match status" value="1"/>
</dbReference>
<keyword evidence="2" id="KW-0464">Manganese</keyword>
<protein>
    <submittedName>
        <fullName evidence="4">Hippurate hydrolase</fullName>
    </submittedName>
</protein>
<dbReference type="CDD" id="cd03886">
    <property type="entry name" value="M20_Acy1"/>
    <property type="match status" value="1"/>
</dbReference>
<dbReference type="Pfam" id="PF07687">
    <property type="entry name" value="M20_dimer"/>
    <property type="match status" value="1"/>
</dbReference>
<gene>
    <name evidence="4" type="ORF">SAMN05444920_11530</name>
</gene>